<protein>
    <submittedName>
        <fullName evidence="1">Uncharacterized protein</fullName>
    </submittedName>
</protein>
<reference evidence="1" key="1">
    <citation type="journal article" date="2015" name="Nature">
        <title>Complex archaea that bridge the gap between prokaryotes and eukaryotes.</title>
        <authorList>
            <person name="Spang A."/>
            <person name="Saw J.H."/>
            <person name="Jorgensen S.L."/>
            <person name="Zaremba-Niedzwiedzka K."/>
            <person name="Martijn J."/>
            <person name="Lind A.E."/>
            <person name="van Eijk R."/>
            <person name="Schleper C."/>
            <person name="Guy L."/>
            <person name="Ettema T.J."/>
        </authorList>
    </citation>
    <scope>NUCLEOTIDE SEQUENCE</scope>
</reference>
<evidence type="ECO:0000313" key="1">
    <source>
        <dbReference type="EMBL" id="KKN51493.1"/>
    </source>
</evidence>
<dbReference type="EMBL" id="LAZR01001062">
    <property type="protein sequence ID" value="KKN51493.1"/>
    <property type="molecule type" value="Genomic_DNA"/>
</dbReference>
<gene>
    <name evidence="1" type="ORF">LCGC14_0622340</name>
</gene>
<sequence>MSASGGGATMRSAAEGIPDYLEDLHGLMLIAQTSGAKDWVDAAAAAGFDWNSTTYADNPSVGRFLVEKGLTEAGGNPYEGVSAPNLDDDITDIETRRDAFETAIDALAHTTDWATILAAVQGEQDGQVSELDVDAIYAALIDAATTRALQGTGSAFTQAQADARLIASTIFQNAGVSADDSVDAAMTKVQAQLATMASVYSQTDQGVANSRTAFDVSAANAETKSNAIISSAITKAIEGALQLAGTDAGIRSNLSQYGIQAAADAETLIPAMSAVAEDDSENIVTSLAIARNLYNDLQTQVGSDATAVTQSLLSTIESLVGGAVKARGEDLGSAALTLTGNVEASLRTAAKTSMASVMDSIDPKTSALMTDASNTIAFIARQAVSDAVTASKAAIDGISLNDAVRSFEDDTLGEHLRGVARFAGGMANANAVNSSAFIMGMAMIESDRTKNIGAYRANLELQLYQLLVPVYSDAFRGSLASYVESYFREISTFVDVYKNSDTVSLYTNVMGQFMQAYTNTMGQAFSAHGSTYQAGLASGSDFTQIQMSAYGESLRAQVASFIDLAKTGFTVSQESRTRVGTDVFKDFLGSYQGLIQGQTAMVGAYSDMSSDTMRMVEMIINDRARYYAQQVSTETNAFTGSFELLAKSVAQMVQAQAGQTVQTRIQEQGMKNSFVQAGNELVSRMRSSDLNAEHVALDARNTLLRTKAIILDEEMDRNMEYDFKSANWDLELFQRGGNVLSAISGAVVDTGKPSKVQSVLSGAFSGAGAAINLGTATGAITAGASLTPVDRCGLRCSTSRT</sequence>
<accession>A0A0F9UD08</accession>
<organism evidence="1">
    <name type="scientific">marine sediment metagenome</name>
    <dbReference type="NCBI Taxonomy" id="412755"/>
    <lineage>
        <taxon>unclassified sequences</taxon>
        <taxon>metagenomes</taxon>
        <taxon>ecological metagenomes</taxon>
    </lineage>
</organism>
<name>A0A0F9UD08_9ZZZZ</name>
<comment type="caution">
    <text evidence="1">The sequence shown here is derived from an EMBL/GenBank/DDBJ whole genome shotgun (WGS) entry which is preliminary data.</text>
</comment>
<proteinExistence type="predicted"/>
<dbReference type="AlphaFoldDB" id="A0A0F9UD08"/>